<name>A0A8H3BQ30_9AGAM</name>
<evidence type="ECO:0000313" key="3">
    <source>
        <dbReference type="Proteomes" id="UP000663861"/>
    </source>
</evidence>
<dbReference type="EMBL" id="CAJMWX010001484">
    <property type="protein sequence ID" value="CAE6491190.1"/>
    <property type="molecule type" value="Genomic_DNA"/>
</dbReference>
<dbReference type="Proteomes" id="UP000663888">
    <property type="component" value="Unassembled WGS sequence"/>
</dbReference>
<dbReference type="AlphaFoldDB" id="A0A8H3BQ30"/>
<organism evidence="1 3">
    <name type="scientific">Rhizoctonia solani</name>
    <dbReference type="NCBI Taxonomy" id="456999"/>
    <lineage>
        <taxon>Eukaryota</taxon>
        <taxon>Fungi</taxon>
        <taxon>Dikarya</taxon>
        <taxon>Basidiomycota</taxon>
        <taxon>Agaricomycotina</taxon>
        <taxon>Agaricomycetes</taxon>
        <taxon>Cantharellales</taxon>
        <taxon>Ceratobasidiaceae</taxon>
        <taxon>Rhizoctonia</taxon>
    </lineage>
</organism>
<reference evidence="1" key="1">
    <citation type="submission" date="2021-01" db="EMBL/GenBank/DDBJ databases">
        <authorList>
            <person name="Kaushik A."/>
        </authorList>
    </citation>
    <scope>NUCLEOTIDE SEQUENCE</scope>
    <source>
        <strain evidence="2">AG4-R118</strain>
        <strain evidence="1">AG4-RS23</strain>
    </source>
</reference>
<comment type="caution">
    <text evidence="1">The sequence shown here is derived from an EMBL/GenBank/DDBJ whole genome shotgun (WGS) entry which is preliminary data.</text>
</comment>
<dbReference type="EMBL" id="CAJMWY010001237">
    <property type="protein sequence ID" value="CAE6462214.1"/>
    <property type="molecule type" value="Genomic_DNA"/>
</dbReference>
<protein>
    <recommendedName>
        <fullName evidence="4">F-box domain-containing protein</fullName>
    </recommendedName>
</protein>
<dbReference type="InterPro" id="IPR032675">
    <property type="entry name" value="LRR_dom_sf"/>
</dbReference>
<evidence type="ECO:0000313" key="2">
    <source>
        <dbReference type="EMBL" id="CAE6491190.1"/>
    </source>
</evidence>
<accession>A0A8H3BQ30</accession>
<evidence type="ECO:0000313" key="1">
    <source>
        <dbReference type="EMBL" id="CAE6462214.1"/>
    </source>
</evidence>
<dbReference type="Gene3D" id="3.80.10.10">
    <property type="entry name" value="Ribonuclease Inhibitor"/>
    <property type="match status" value="1"/>
</dbReference>
<sequence length="480" mass="54245">MPTTRSQARHSRLPATDHRVGINRLPPEVLSEVFVICDRTWSPFDGYWTVFAPQTAACRHWRKVAIDTTALWTRVTLLDRPPWDFSKLCLLRSGPTALLDIDINMNESFWVNTEEGTLHECVQRAKDAFAFIIKHGGVPSRWRSFAILIDTFLVQLATIDVLQQSVFPSLTSLEMQFTGPYEFDDEDEFELVEHIQSQPKLLFQEPPPQLRSVKLQGVPVPYLFGHRAHPQLVSLTHLELRFEGLYPRLTDLNKMLSANLNLESLRLNSETIGQPLQLELKILPQVRLPRLKALAFINVASQLWTLHAIKMLDAPNVTAFELILGTLSYESHREYAGIQTLIGHITGDVNQETPTPRFPALTSLTLASEMTLGFKHITAGVLAAYPGIKELRLPLCPSLSPLLQRPWLAPGLERLRVGVQNLVQLKKVVNSRCKAGLPLRTVLVDDLELTAKVKPSDRAQLRKYVEFTRVSDDGEPLDDN</sequence>
<gene>
    <name evidence="2" type="ORF">RDB_LOCUS140142</name>
    <name evidence="1" type="ORF">RDB_LOCUS70222</name>
</gene>
<dbReference type="Proteomes" id="UP000663861">
    <property type="component" value="Unassembled WGS sequence"/>
</dbReference>
<evidence type="ECO:0008006" key="4">
    <source>
        <dbReference type="Google" id="ProtNLM"/>
    </source>
</evidence>
<proteinExistence type="predicted"/>